<name>A0A6J5LXX6_9CAUD</name>
<dbReference type="Pfam" id="PF13539">
    <property type="entry name" value="Peptidase_M15_4"/>
    <property type="match status" value="1"/>
</dbReference>
<accession>A0A6J5LXX6</accession>
<keyword evidence="2" id="KW-0121">Carboxypeptidase</keyword>
<dbReference type="SUPFAM" id="SSF55166">
    <property type="entry name" value="Hedgehog/DD-peptidase"/>
    <property type="match status" value="1"/>
</dbReference>
<keyword evidence="2" id="KW-0645">Protease</keyword>
<reference evidence="2" key="1">
    <citation type="submission" date="2020-04" db="EMBL/GenBank/DDBJ databases">
        <authorList>
            <person name="Chiriac C."/>
            <person name="Salcher M."/>
            <person name="Ghai R."/>
            <person name="Kavagutti S V."/>
        </authorList>
    </citation>
    <scope>NUCLEOTIDE SEQUENCE</scope>
</reference>
<evidence type="ECO:0000313" key="2">
    <source>
        <dbReference type="EMBL" id="CAB4139355.1"/>
    </source>
</evidence>
<dbReference type="GO" id="GO:0004180">
    <property type="term" value="F:carboxypeptidase activity"/>
    <property type="evidence" value="ECO:0007669"/>
    <property type="project" value="UniProtKB-KW"/>
</dbReference>
<dbReference type="InterPro" id="IPR039561">
    <property type="entry name" value="Peptidase_M15C"/>
</dbReference>
<organism evidence="2">
    <name type="scientific">uncultured Caudovirales phage</name>
    <dbReference type="NCBI Taxonomy" id="2100421"/>
    <lineage>
        <taxon>Viruses</taxon>
        <taxon>Duplodnaviria</taxon>
        <taxon>Heunggongvirae</taxon>
        <taxon>Uroviricota</taxon>
        <taxon>Caudoviricetes</taxon>
        <taxon>Peduoviridae</taxon>
        <taxon>Maltschvirus</taxon>
        <taxon>Maltschvirus maltsch</taxon>
    </lineage>
</organism>
<dbReference type="InterPro" id="IPR009045">
    <property type="entry name" value="Zn_M74/Hedgehog-like"/>
</dbReference>
<dbReference type="Gene3D" id="3.30.1380.10">
    <property type="match status" value="1"/>
</dbReference>
<keyword evidence="2" id="KW-0378">Hydrolase</keyword>
<feature type="domain" description="Peptidase M15C" evidence="1">
    <location>
        <begin position="57"/>
        <end position="112"/>
    </location>
</feature>
<evidence type="ECO:0000259" key="1">
    <source>
        <dbReference type="Pfam" id="PF13539"/>
    </source>
</evidence>
<dbReference type="EMBL" id="LR796352">
    <property type="protein sequence ID" value="CAB4139355.1"/>
    <property type="molecule type" value="Genomic_DNA"/>
</dbReference>
<dbReference type="CDD" id="cd14845">
    <property type="entry name" value="L-Ala-D-Glu_peptidase_like"/>
    <property type="match status" value="1"/>
</dbReference>
<gene>
    <name evidence="2" type="ORF">UFOVP346_39</name>
</gene>
<protein>
    <submittedName>
        <fullName evidence="2">D-alanyl-D-alanine carboxypeptidase</fullName>
    </submittedName>
</protein>
<sequence length="156" mass="17936">MSNFSWGLRSHQNMSGVHHDLREVMNRAIQLSKVDMVIIEGLRSKARQQQLFDQGHTRTLNSRHITGHALDVVPWINGEISWDWTNYYPVADAILKAAKEVEVPIVWGGAWNLRPFNQWGKTSKQASDAYVAIRKKEGKKVFLDGPHFELDKQVYP</sequence>
<proteinExistence type="predicted"/>